<sequence length="139" mass="15330">MVREVRRANFRAGNAAPPLNNARAPFPGGHAAGLGGKGLGKTGLKRHRKVLCDNIQGVTKGAIRRLARRGGVKRISGTIYHDIRNALKIRLETILKDCCAVVEFSNRKTVTVVDVIYALNRLGTPIYGFDPEHKRMKPY</sequence>
<comment type="similarity">
    <text evidence="4 10">Belongs to the histone H4 family.</text>
</comment>
<dbReference type="InterPro" id="IPR001951">
    <property type="entry name" value="Histone_H4"/>
</dbReference>
<protein>
    <recommendedName>
        <fullName evidence="10">Histone H4</fullName>
    </recommendedName>
</protein>
<gene>
    <name evidence="11" type="ORF">BDY21DRAFT_362443</name>
</gene>
<accession>A0A6A6P593</accession>
<dbReference type="GO" id="GO:0000786">
    <property type="term" value="C:nucleosome"/>
    <property type="evidence" value="ECO:0007669"/>
    <property type="project" value="UniProtKB-KW"/>
</dbReference>
<keyword evidence="6 10" id="KW-0158">Chromosome</keyword>
<dbReference type="OrthoDB" id="3919494at2759"/>
<dbReference type="PANTHER" id="PTHR10484">
    <property type="entry name" value="HISTONE H4"/>
    <property type="match status" value="1"/>
</dbReference>
<dbReference type="GO" id="GO:0046982">
    <property type="term" value="F:protein heterodimerization activity"/>
    <property type="evidence" value="ECO:0007669"/>
    <property type="project" value="InterPro"/>
</dbReference>
<dbReference type="CDD" id="cd22912">
    <property type="entry name" value="HFD_H4"/>
    <property type="match status" value="1"/>
</dbReference>
<organism evidence="11 12">
    <name type="scientific">Lineolata rhizophorae</name>
    <dbReference type="NCBI Taxonomy" id="578093"/>
    <lineage>
        <taxon>Eukaryota</taxon>
        <taxon>Fungi</taxon>
        <taxon>Dikarya</taxon>
        <taxon>Ascomycota</taxon>
        <taxon>Pezizomycotina</taxon>
        <taxon>Dothideomycetes</taxon>
        <taxon>Dothideomycetes incertae sedis</taxon>
        <taxon>Lineolatales</taxon>
        <taxon>Lineolataceae</taxon>
        <taxon>Lineolata</taxon>
    </lineage>
</organism>
<evidence type="ECO:0000256" key="8">
    <source>
        <dbReference type="ARBA" id="ARBA00023242"/>
    </source>
</evidence>
<dbReference type="EMBL" id="MU001676">
    <property type="protein sequence ID" value="KAF2458922.1"/>
    <property type="molecule type" value="Genomic_DNA"/>
</dbReference>
<dbReference type="FunFam" id="1.10.20.10:FF:000012">
    <property type="entry name" value="Histone H4"/>
    <property type="match status" value="1"/>
</dbReference>
<evidence type="ECO:0000256" key="1">
    <source>
        <dbReference type="ARBA" id="ARBA00002001"/>
    </source>
</evidence>
<dbReference type="Proteomes" id="UP000799766">
    <property type="component" value="Unassembled WGS sequence"/>
</dbReference>
<reference evidence="11" key="1">
    <citation type="journal article" date="2020" name="Stud. Mycol.">
        <title>101 Dothideomycetes genomes: a test case for predicting lifestyles and emergence of pathogens.</title>
        <authorList>
            <person name="Haridas S."/>
            <person name="Albert R."/>
            <person name="Binder M."/>
            <person name="Bloem J."/>
            <person name="Labutti K."/>
            <person name="Salamov A."/>
            <person name="Andreopoulos B."/>
            <person name="Baker S."/>
            <person name="Barry K."/>
            <person name="Bills G."/>
            <person name="Bluhm B."/>
            <person name="Cannon C."/>
            <person name="Castanera R."/>
            <person name="Culley D."/>
            <person name="Daum C."/>
            <person name="Ezra D."/>
            <person name="Gonzalez J."/>
            <person name="Henrissat B."/>
            <person name="Kuo A."/>
            <person name="Liang C."/>
            <person name="Lipzen A."/>
            <person name="Lutzoni F."/>
            <person name="Magnuson J."/>
            <person name="Mondo S."/>
            <person name="Nolan M."/>
            <person name="Ohm R."/>
            <person name="Pangilinan J."/>
            <person name="Park H.-J."/>
            <person name="Ramirez L."/>
            <person name="Alfaro M."/>
            <person name="Sun H."/>
            <person name="Tritt A."/>
            <person name="Yoshinaga Y."/>
            <person name="Zwiers L.-H."/>
            <person name="Turgeon B."/>
            <person name="Goodwin S."/>
            <person name="Spatafora J."/>
            <person name="Crous P."/>
            <person name="Grigoriev I."/>
        </authorList>
    </citation>
    <scope>NUCLEOTIDE SEQUENCE</scope>
    <source>
        <strain evidence="11">ATCC 16933</strain>
    </source>
</reference>
<evidence type="ECO:0000256" key="9">
    <source>
        <dbReference type="ARBA" id="ARBA00023269"/>
    </source>
</evidence>
<dbReference type="GO" id="GO:0030527">
    <property type="term" value="F:structural constituent of chromatin"/>
    <property type="evidence" value="ECO:0007669"/>
    <property type="project" value="InterPro"/>
</dbReference>
<comment type="function">
    <text evidence="1 10">Core component of nucleosome. Nucleosomes wrap and compact DNA into chromatin, limiting DNA accessibility to the cellular machineries which require DNA as a template. Histones thereby play a central role in transcription regulation, DNA repair, DNA replication and chromosomal stability. DNA accessibility is regulated via a complex set of post-translational modifications of histones, also called histone code, and nucleosome remodeling.</text>
</comment>
<evidence type="ECO:0000256" key="10">
    <source>
        <dbReference type="RuleBase" id="RU000528"/>
    </source>
</evidence>
<proteinExistence type="inferred from homology"/>
<keyword evidence="8 10" id="KW-0539">Nucleus</keyword>
<dbReference type="SMART" id="SM00417">
    <property type="entry name" value="H4"/>
    <property type="match status" value="1"/>
</dbReference>
<dbReference type="GO" id="GO:0005634">
    <property type="term" value="C:nucleus"/>
    <property type="evidence" value="ECO:0007669"/>
    <property type="project" value="UniProtKB-SubCell"/>
</dbReference>
<evidence type="ECO:0000256" key="3">
    <source>
        <dbReference type="ARBA" id="ARBA00004286"/>
    </source>
</evidence>
<evidence type="ECO:0000256" key="7">
    <source>
        <dbReference type="ARBA" id="ARBA00023125"/>
    </source>
</evidence>
<comment type="subunit">
    <text evidence="5 10">The nucleosome is a histone octamer containing two molecules each of H2A, H2B, H3 and H4 assembled in one H3-H4 heterotetramer and two H2A-H2B heterodimers. The octamer wraps approximately 147 bp of DNA.</text>
</comment>
<evidence type="ECO:0000313" key="11">
    <source>
        <dbReference type="EMBL" id="KAF2458922.1"/>
    </source>
</evidence>
<dbReference type="Gene3D" id="1.10.20.10">
    <property type="entry name" value="Histone, subunit A"/>
    <property type="match status" value="1"/>
</dbReference>
<evidence type="ECO:0000256" key="2">
    <source>
        <dbReference type="ARBA" id="ARBA00004123"/>
    </source>
</evidence>
<dbReference type="GO" id="GO:0003677">
    <property type="term" value="F:DNA binding"/>
    <property type="evidence" value="ECO:0007669"/>
    <property type="project" value="UniProtKB-KW"/>
</dbReference>
<evidence type="ECO:0000256" key="4">
    <source>
        <dbReference type="ARBA" id="ARBA00006564"/>
    </source>
</evidence>
<comment type="subcellular location">
    <subcellularLocation>
        <location evidence="3">Chromosome</location>
    </subcellularLocation>
    <subcellularLocation>
        <location evidence="2">Nucleus</location>
    </subcellularLocation>
</comment>
<keyword evidence="9 10" id="KW-0544">Nucleosome core</keyword>
<keyword evidence="12" id="KW-1185">Reference proteome</keyword>
<evidence type="ECO:0000256" key="6">
    <source>
        <dbReference type="ARBA" id="ARBA00022454"/>
    </source>
</evidence>
<dbReference type="SUPFAM" id="SSF47113">
    <property type="entry name" value="Histone-fold"/>
    <property type="match status" value="1"/>
</dbReference>
<dbReference type="AlphaFoldDB" id="A0A6A6P593"/>
<dbReference type="PRINTS" id="PR00623">
    <property type="entry name" value="HISTONEH4"/>
</dbReference>
<keyword evidence="7 10" id="KW-0238">DNA-binding</keyword>
<name>A0A6A6P593_9PEZI</name>
<evidence type="ECO:0000256" key="5">
    <source>
        <dbReference type="ARBA" id="ARBA00011538"/>
    </source>
</evidence>
<evidence type="ECO:0000313" key="12">
    <source>
        <dbReference type="Proteomes" id="UP000799766"/>
    </source>
</evidence>
<dbReference type="InterPro" id="IPR009072">
    <property type="entry name" value="Histone-fold"/>
</dbReference>